<comment type="caution">
    <text evidence="10">The sequence shown here is derived from an EMBL/GenBank/DDBJ whole genome shotgun (WGS) entry which is preliminary data.</text>
</comment>
<evidence type="ECO:0000256" key="6">
    <source>
        <dbReference type="ARBA" id="ARBA00023136"/>
    </source>
</evidence>
<dbReference type="GO" id="GO:0015421">
    <property type="term" value="F:ABC-type oligopeptide transporter activity"/>
    <property type="evidence" value="ECO:0007669"/>
    <property type="project" value="TreeGrafter"/>
</dbReference>
<dbReference type="SMART" id="SM00382">
    <property type="entry name" value="AAA"/>
    <property type="match status" value="1"/>
</dbReference>
<evidence type="ECO:0000313" key="10">
    <source>
        <dbReference type="EMBL" id="GGW55297.1"/>
    </source>
</evidence>
<evidence type="ECO:0000256" key="2">
    <source>
        <dbReference type="ARBA" id="ARBA00022692"/>
    </source>
</evidence>
<dbReference type="FunFam" id="3.40.50.300:FF:002811">
    <property type="entry name" value="ABC transporter, ATP-binding protein"/>
    <property type="match status" value="1"/>
</dbReference>
<feature type="compositionally biased region" description="Polar residues" evidence="7">
    <location>
        <begin position="1"/>
        <end position="10"/>
    </location>
</feature>
<dbReference type="GO" id="GO:0016887">
    <property type="term" value="F:ATP hydrolysis activity"/>
    <property type="evidence" value="ECO:0007669"/>
    <property type="project" value="InterPro"/>
</dbReference>
<feature type="transmembrane region" description="Helical" evidence="8">
    <location>
        <begin position="198"/>
        <end position="218"/>
    </location>
</feature>
<evidence type="ECO:0000256" key="7">
    <source>
        <dbReference type="SAM" id="MobiDB-lite"/>
    </source>
</evidence>
<dbReference type="InterPro" id="IPR036640">
    <property type="entry name" value="ABC1_TM_sf"/>
</dbReference>
<evidence type="ECO:0000256" key="4">
    <source>
        <dbReference type="ARBA" id="ARBA00022840"/>
    </source>
</evidence>
<keyword evidence="6 8" id="KW-0472">Membrane</keyword>
<keyword evidence="4" id="KW-0067">ATP-binding</keyword>
<reference evidence="10" key="2">
    <citation type="submission" date="2020-09" db="EMBL/GenBank/DDBJ databases">
        <authorList>
            <person name="Sun Q."/>
            <person name="Ohkuma M."/>
        </authorList>
    </citation>
    <scope>NUCLEOTIDE SEQUENCE</scope>
    <source>
        <strain evidence="10">JCM 4490</strain>
    </source>
</reference>
<feature type="region of interest" description="Disordered" evidence="7">
    <location>
        <begin position="1"/>
        <end position="20"/>
    </location>
</feature>
<organism evidence="10 11">
    <name type="scientific">Streptomyces lucensis JCM 4490</name>
    <dbReference type="NCBI Taxonomy" id="1306176"/>
    <lineage>
        <taxon>Bacteria</taxon>
        <taxon>Bacillati</taxon>
        <taxon>Actinomycetota</taxon>
        <taxon>Actinomycetes</taxon>
        <taxon>Kitasatosporales</taxon>
        <taxon>Streptomycetaceae</taxon>
        <taxon>Streptomyces</taxon>
    </lineage>
</organism>
<dbReference type="PANTHER" id="PTHR43394">
    <property type="entry name" value="ATP-DEPENDENT PERMEASE MDL1, MITOCHONDRIAL"/>
    <property type="match status" value="1"/>
</dbReference>
<dbReference type="CDD" id="cd03228">
    <property type="entry name" value="ABCC_MRP_Like"/>
    <property type="match status" value="1"/>
</dbReference>
<dbReference type="EMBL" id="BMUE01000007">
    <property type="protein sequence ID" value="GGW55297.1"/>
    <property type="molecule type" value="Genomic_DNA"/>
</dbReference>
<feature type="transmembrane region" description="Helical" evidence="8">
    <location>
        <begin position="102"/>
        <end position="118"/>
    </location>
</feature>
<evidence type="ECO:0000256" key="1">
    <source>
        <dbReference type="ARBA" id="ARBA00004651"/>
    </source>
</evidence>
<evidence type="ECO:0000256" key="5">
    <source>
        <dbReference type="ARBA" id="ARBA00022989"/>
    </source>
</evidence>
<feature type="transmembrane region" description="Helical" evidence="8">
    <location>
        <begin position="309"/>
        <end position="339"/>
    </location>
</feature>
<protein>
    <submittedName>
        <fullName evidence="10">ABC transporter</fullName>
    </submittedName>
</protein>
<keyword evidence="5 8" id="KW-1133">Transmembrane helix</keyword>
<comment type="subcellular location">
    <subcellularLocation>
        <location evidence="1">Cell membrane</location>
        <topology evidence="1">Multi-pass membrane protein</topology>
    </subcellularLocation>
</comment>
<gene>
    <name evidence="10" type="ORF">GCM10010503_35410</name>
</gene>
<evidence type="ECO:0000256" key="8">
    <source>
        <dbReference type="SAM" id="Phobius"/>
    </source>
</evidence>
<accession>A0A918J749</accession>
<proteinExistence type="predicted"/>
<reference evidence="10" key="1">
    <citation type="journal article" date="2014" name="Int. J. Syst. Evol. Microbiol.">
        <title>Complete genome sequence of Corynebacterium casei LMG S-19264T (=DSM 44701T), isolated from a smear-ripened cheese.</title>
        <authorList>
            <consortium name="US DOE Joint Genome Institute (JGI-PGF)"/>
            <person name="Walter F."/>
            <person name="Albersmeier A."/>
            <person name="Kalinowski J."/>
            <person name="Ruckert C."/>
        </authorList>
    </citation>
    <scope>NUCLEOTIDE SEQUENCE</scope>
    <source>
        <strain evidence="10">JCM 4490</strain>
    </source>
</reference>
<keyword evidence="11" id="KW-1185">Reference proteome</keyword>
<evidence type="ECO:0000313" key="11">
    <source>
        <dbReference type="Proteomes" id="UP000620224"/>
    </source>
</evidence>
<dbReference type="PROSITE" id="PS50893">
    <property type="entry name" value="ABC_TRANSPORTER_2"/>
    <property type="match status" value="1"/>
</dbReference>
<dbReference type="AlphaFoldDB" id="A0A918J749"/>
<dbReference type="GO" id="GO:0005524">
    <property type="term" value="F:ATP binding"/>
    <property type="evidence" value="ECO:0007669"/>
    <property type="project" value="UniProtKB-KW"/>
</dbReference>
<evidence type="ECO:0000259" key="9">
    <source>
        <dbReference type="PROSITE" id="PS50893"/>
    </source>
</evidence>
<dbReference type="PANTHER" id="PTHR43394:SF1">
    <property type="entry name" value="ATP-BINDING CASSETTE SUB-FAMILY B MEMBER 10, MITOCHONDRIAL"/>
    <property type="match status" value="1"/>
</dbReference>
<dbReference type="Proteomes" id="UP000620224">
    <property type="component" value="Unassembled WGS sequence"/>
</dbReference>
<feature type="transmembrane region" description="Helical" evidence="8">
    <location>
        <begin position="63"/>
        <end position="82"/>
    </location>
</feature>
<dbReference type="Gene3D" id="3.40.50.300">
    <property type="entry name" value="P-loop containing nucleotide triphosphate hydrolases"/>
    <property type="match status" value="1"/>
</dbReference>
<feature type="domain" description="ABC transporter" evidence="9">
    <location>
        <begin position="374"/>
        <end position="613"/>
    </location>
</feature>
<dbReference type="GO" id="GO:0005886">
    <property type="term" value="C:plasma membrane"/>
    <property type="evidence" value="ECO:0007669"/>
    <property type="project" value="UniProtKB-SubCell"/>
</dbReference>
<dbReference type="InterPro" id="IPR003439">
    <property type="entry name" value="ABC_transporter-like_ATP-bd"/>
</dbReference>
<dbReference type="InterPro" id="IPR027417">
    <property type="entry name" value="P-loop_NTPase"/>
</dbReference>
<dbReference type="SUPFAM" id="SSF52540">
    <property type="entry name" value="P-loop containing nucleoside triphosphate hydrolases"/>
    <property type="match status" value="1"/>
</dbReference>
<keyword evidence="3" id="KW-0547">Nucleotide-binding</keyword>
<dbReference type="InterPro" id="IPR039421">
    <property type="entry name" value="Type_1_exporter"/>
</dbReference>
<sequence length="617" mass="66838">MTWAATNEQQGAVPPPPPPAEITYSGQYSVNPLAEVSFRRMCAQIPAVLGRIARLSWHTDRRAVRLLLVCQVVTGVSAAMLLTATARAMRPVLGDGSAGDRLRGALPALLVVAVAAALRRITPRLTTETDSALVEAVCRVEASAYAEDGFPDRHEAAEMGVIRTQVMVTDAQRFVSALIRMVTAGGVLSVLNPLMLPLLLLAVLPAGVGAVLTARVDYEIHYANIADRNVRGMMRWWATTSKYGDEVRANSMTGYIVYWYRALSGRCDRRTLAAAPRTLRIALLSALAGGVFLVATWAALAWLAMSGRIALAVAATAVIAVQTTLAALSQVVVNGAAVFHTSLYLSDMQAFLDDAAARSPKRGPGRHSAPTEQIRLEEVVYQYPGKDKPAVDGVSLTLERGQILAIVGANGSGKSTLTRLLTGIYLPDKGRVTWNGTDLANMDPITVWAHTGLVPQIFAQWPMPVRENVTLGQPRTHDDVPVWEAIDAVGLREAVDDLPAGLDTLLSREVFGGCELSGGQWQRLACSRALYRRPGLLILDEPTSQMDPRGEHRIFEQIKAIAADRITIVVTHRLENTRIADHVVVMEDGRITEQGRYDDLVRAGGTFAELLELSQDR</sequence>
<evidence type="ECO:0000256" key="3">
    <source>
        <dbReference type="ARBA" id="ARBA00022741"/>
    </source>
</evidence>
<feature type="transmembrane region" description="Helical" evidence="8">
    <location>
        <begin position="279"/>
        <end position="303"/>
    </location>
</feature>
<dbReference type="Pfam" id="PF00005">
    <property type="entry name" value="ABC_tran"/>
    <property type="match status" value="1"/>
</dbReference>
<dbReference type="InterPro" id="IPR003593">
    <property type="entry name" value="AAA+_ATPase"/>
</dbReference>
<dbReference type="RefSeq" id="WP_190016316.1">
    <property type="nucleotide sequence ID" value="NZ_BMUE01000007.1"/>
</dbReference>
<name>A0A918J749_9ACTN</name>
<keyword evidence="2 8" id="KW-0812">Transmembrane</keyword>
<dbReference type="SUPFAM" id="SSF90123">
    <property type="entry name" value="ABC transporter transmembrane region"/>
    <property type="match status" value="1"/>
</dbReference>